<organism evidence="1 2">
    <name type="scientific">Micropruina glycogenica</name>
    <dbReference type="NCBI Taxonomy" id="75385"/>
    <lineage>
        <taxon>Bacteria</taxon>
        <taxon>Bacillati</taxon>
        <taxon>Actinomycetota</taxon>
        <taxon>Actinomycetes</taxon>
        <taxon>Propionibacteriales</taxon>
        <taxon>Nocardioidaceae</taxon>
        <taxon>Micropruina</taxon>
    </lineage>
</organism>
<reference evidence="1 2" key="1">
    <citation type="submission" date="2018-02" db="EMBL/GenBank/DDBJ databases">
        <authorList>
            <person name="Cohen D.B."/>
            <person name="Kent A.D."/>
        </authorList>
    </citation>
    <scope>NUCLEOTIDE SEQUENCE [LARGE SCALE GENOMIC DNA]</scope>
    <source>
        <strain evidence="1">1</strain>
    </source>
</reference>
<dbReference type="KEGG" id="mgg:MPLG2_0517"/>
<keyword evidence="2" id="KW-1185">Reference proteome</keyword>
<protein>
    <submittedName>
        <fullName evidence="1">Uncharacterized protein</fullName>
    </submittedName>
</protein>
<dbReference type="AlphaFoldDB" id="A0A2N9JCQ3"/>
<proteinExistence type="predicted"/>
<evidence type="ECO:0000313" key="2">
    <source>
        <dbReference type="Proteomes" id="UP000238164"/>
    </source>
</evidence>
<dbReference type="EMBL" id="LT985188">
    <property type="protein sequence ID" value="SPD85553.1"/>
    <property type="molecule type" value="Genomic_DNA"/>
</dbReference>
<dbReference type="Proteomes" id="UP000238164">
    <property type="component" value="Chromosome 1"/>
</dbReference>
<sequence length="52" mass="6239">MLSRRRLVYLPSTRQPPCVTGRMPDWLGTFPQFRPFEALWFRLQSYLLHCGL</sequence>
<name>A0A2N9JCQ3_9ACTN</name>
<accession>A0A2N9JCQ3</accession>
<evidence type="ECO:0000313" key="1">
    <source>
        <dbReference type="EMBL" id="SPD85553.1"/>
    </source>
</evidence>
<gene>
    <name evidence="1" type="ORF">MPLG2_0517</name>
</gene>